<organism evidence="1 2">
    <name type="scientific">Candidatus Promineifilum breve</name>
    <dbReference type="NCBI Taxonomy" id="1806508"/>
    <lineage>
        <taxon>Bacteria</taxon>
        <taxon>Bacillati</taxon>
        <taxon>Chloroflexota</taxon>
        <taxon>Ardenticatenia</taxon>
        <taxon>Candidatus Promineifilales</taxon>
        <taxon>Candidatus Promineifilaceae</taxon>
        <taxon>Candidatus Promineifilum</taxon>
    </lineage>
</organism>
<dbReference type="OrthoDB" id="9799128at2"/>
<dbReference type="InterPro" id="IPR021948">
    <property type="entry name" value="DUF3565"/>
</dbReference>
<evidence type="ECO:0000313" key="2">
    <source>
        <dbReference type="Proteomes" id="UP000215027"/>
    </source>
</evidence>
<dbReference type="KEGG" id="pbf:CFX0092_B0786"/>
<dbReference type="EMBL" id="LN890656">
    <property type="protein sequence ID" value="CUS06320.1"/>
    <property type="molecule type" value="Genomic_DNA"/>
</dbReference>
<evidence type="ECO:0000313" key="1">
    <source>
        <dbReference type="EMBL" id="CUS06320.1"/>
    </source>
</evidence>
<dbReference type="Pfam" id="PF12088">
    <property type="entry name" value="DUF3565"/>
    <property type="match status" value="1"/>
</dbReference>
<sequence>MQQPIIDFDQDEVGDWRAILACGHRQHVRHNPPLVERPWVLSAEGRARFVGVVLVCKRCDEEGGDESLPSVNHG</sequence>
<reference evidence="1" key="1">
    <citation type="submission" date="2016-01" db="EMBL/GenBank/DDBJ databases">
        <authorList>
            <person name="Mcilroy J.S."/>
            <person name="Karst M S."/>
            <person name="Albertsen M."/>
        </authorList>
    </citation>
    <scope>NUCLEOTIDE SEQUENCE</scope>
    <source>
        <strain evidence="1">Cfx-K</strain>
    </source>
</reference>
<accession>A0A160TB09</accession>
<name>A0A160TB09_9CHLR</name>
<proteinExistence type="predicted"/>
<gene>
    <name evidence="1" type="ORF">CFX0092_B0786</name>
</gene>
<protein>
    <recommendedName>
        <fullName evidence="3">Pressure-regulated protein</fullName>
    </recommendedName>
</protein>
<evidence type="ECO:0008006" key="3">
    <source>
        <dbReference type="Google" id="ProtNLM"/>
    </source>
</evidence>
<dbReference type="AlphaFoldDB" id="A0A160TB09"/>
<dbReference type="RefSeq" id="WP_095045605.1">
    <property type="nucleotide sequence ID" value="NZ_LN890656.1"/>
</dbReference>
<keyword evidence="2" id="KW-1185">Reference proteome</keyword>
<dbReference type="Proteomes" id="UP000215027">
    <property type="component" value="Chromosome II"/>
</dbReference>